<proteinExistence type="predicted"/>
<evidence type="ECO:0000313" key="2">
    <source>
        <dbReference type="WBParaSite" id="ALUE_0001359501-mRNA-1"/>
    </source>
</evidence>
<organism evidence="1 2">
    <name type="scientific">Ascaris lumbricoides</name>
    <name type="common">Giant roundworm</name>
    <dbReference type="NCBI Taxonomy" id="6252"/>
    <lineage>
        <taxon>Eukaryota</taxon>
        <taxon>Metazoa</taxon>
        <taxon>Ecdysozoa</taxon>
        <taxon>Nematoda</taxon>
        <taxon>Chromadorea</taxon>
        <taxon>Rhabditida</taxon>
        <taxon>Spirurina</taxon>
        <taxon>Ascaridomorpha</taxon>
        <taxon>Ascaridoidea</taxon>
        <taxon>Ascarididae</taxon>
        <taxon>Ascaris</taxon>
    </lineage>
</organism>
<protein>
    <submittedName>
        <fullName evidence="2">HAT C-terminal dimerisation domain-containing protein</fullName>
    </submittedName>
</protein>
<reference evidence="2" key="1">
    <citation type="submission" date="2017-02" db="UniProtKB">
        <authorList>
            <consortium name="WormBaseParasite"/>
        </authorList>
    </citation>
    <scope>IDENTIFICATION</scope>
</reference>
<accession>A0A0M3I8D8</accession>
<dbReference type="AlphaFoldDB" id="A0A0M3I8D8"/>
<sequence>MNCRNCCLIRRSSYIFESLTHRLSNSMIAIDHYRFYGVILRLYGTRKENRLLRKLLTPNLRIFAITTNSFSDRECAFKENMKRIHKQFVEQKKQFHDNIVTIPNALCILRYFSFAISMLRYTFSPTNEKRKFHKMRREFGIKLLKMSG</sequence>
<keyword evidence="1" id="KW-1185">Reference proteome</keyword>
<dbReference type="WBParaSite" id="ALUE_0001359501-mRNA-1">
    <property type="protein sequence ID" value="ALUE_0001359501-mRNA-1"/>
    <property type="gene ID" value="ALUE_0001359501"/>
</dbReference>
<dbReference type="Proteomes" id="UP000036681">
    <property type="component" value="Unplaced"/>
</dbReference>
<name>A0A0M3I8D8_ASCLU</name>
<evidence type="ECO:0000313" key="1">
    <source>
        <dbReference type="Proteomes" id="UP000036681"/>
    </source>
</evidence>